<evidence type="ECO:0000313" key="6">
    <source>
        <dbReference type="Proteomes" id="UP001153292"/>
    </source>
</evidence>
<accession>A0ABN8AUH7</accession>
<feature type="domain" description="Peptidase S9 prolyl oligopeptidase catalytic" evidence="3">
    <location>
        <begin position="611"/>
        <end position="813"/>
    </location>
</feature>
<dbReference type="InterPro" id="IPR050278">
    <property type="entry name" value="Serine_Prot_S9B/DPPIV"/>
</dbReference>
<dbReference type="InterPro" id="IPR001375">
    <property type="entry name" value="Peptidase_S9_cat"/>
</dbReference>
<keyword evidence="6" id="KW-1185">Reference proteome</keyword>
<dbReference type="PANTHER" id="PTHR11731:SF154">
    <property type="entry name" value="VENOM DIPEPTIDYL PEPTIDASE 4-LIKE PROTEIN"/>
    <property type="match status" value="1"/>
</dbReference>
<organism evidence="5 6">
    <name type="scientific">Chilo suppressalis</name>
    <name type="common">Asiatic rice borer moth</name>
    <dbReference type="NCBI Taxonomy" id="168631"/>
    <lineage>
        <taxon>Eukaryota</taxon>
        <taxon>Metazoa</taxon>
        <taxon>Ecdysozoa</taxon>
        <taxon>Arthropoda</taxon>
        <taxon>Hexapoda</taxon>
        <taxon>Insecta</taxon>
        <taxon>Pterygota</taxon>
        <taxon>Neoptera</taxon>
        <taxon>Endopterygota</taxon>
        <taxon>Lepidoptera</taxon>
        <taxon>Glossata</taxon>
        <taxon>Ditrysia</taxon>
        <taxon>Pyraloidea</taxon>
        <taxon>Crambidae</taxon>
        <taxon>Crambinae</taxon>
        <taxon>Chilo</taxon>
    </lineage>
</organism>
<reference evidence="5" key="1">
    <citation type="submission" date="2021-12" db="EMBL/GenBank/DDBJ databases">
        <authorList>
            <person name="King R."/>
        </authorList>
    </citation>
    <scope>NUCLEOTIDE SEQUENCE</scope>
</reference>
<evidence type="ECO:0000259" key="3">
    <source>
        <dbReference type="Pfam" id="PF00326"/>
    </source>
</evidence>
<dbReference type="Proteomes" id="UP001153292">
    <property type="component" value="Chromosome 1"/>
</dbReference>
<evidence type="ECO:0008006" key="7">
    <source>
        <dbReference type="Google" id="ProtNLM"/>
    </source>
</evidence>
<evidence type="ECO:0000256" key="2">
    <source>
        <dbReference type="SAM" id="Phobius"/>
    </source>
</evidence>
<evidence type="ECO:0000256" key="1">
    <source>
        <dbReference type="SAM" id="MobiDB-lite"/>
    </source>
</evidence>
<dbReference type="Gene3D" id="2.140.10.30">
    <property type="entry name" value="Dipeptidylpeptidase IV, N-terminal domain"/>
    <property type="match status" value="1"/>
</dbReference>
<dbReference type="Gene3D" id="3.40.50.1820">
    <property type="entry name" value="alpha/beta hydrolase"/>
    <property type="match status" value="1"/>
</dbReference>
<sequence length="815" mass="90339">MAQENSNSTMEMGTSDQVLVTTKRKKTLTYTIGGIAMVAVIAVVVTLVVVLSGNEGGESQPIVSTTVVPTTIISTTAPPVTIPTPAPTTTTSPPPEEDHLIDLESIINGVFAPASYNGTWTSDNDVMFRSASGDLVLYDVDSDSTTLLISNTSQLLQQSSRVTLLSNDGELVVLAHDVIPKYRYSFYGRYTVVDKVTGQETNILPPGVNATQAFLQNFVWSPSGSALAFVFQNNIYYQSNFTSEPVAITETGETDVIYHGIPDWVYEEEVFSSSNAMWFSADGAKLAYATFNDTEVRRMKVPQYGLPGSVYYQYTQHHEIRYPKPGTTNPTVFVTLRDLGSTTESETVFNPPTALSEPILKSVQFVNLDSIAIMWTNRVQTQLTVELCTFQAACSTIFSYTEPNGWIDNIPFIFNKEGNSFITILPEVVNGKMFKQVVQVSDVNDSMWTNASRSNTPHTVSKILMWTPDDVVWYEATHVDDTTQQHVYASEASGSVRCFTCNVSRSDGGACLYNEGHLSKDGSRIAVNCAGPHIPQTLIYTTNGTRINTWDTNEEISTLLAGRPVPETIHISLPSADIQLQVPKDYLSRTNVPLLIDVYGGPDTAFVTKQWSIDWGSSLVDRWGIAVAHIDGRGSGLRGVENMFAINRKLGTFEIEDQIAVTSYLQRNHPWVDSNRTCIWGWSYGGYAASLALARGGNVFRCAAAVAPVADWRFYDTIYTERYMDLPSVNVDGYAQSSLLTQEVADAFRNKRYMLIHGTADDNVHYQHAMLLSRQLQRRDVYFTQMSYTDEDHSLAGVRPHLYHGLEKFLAENML</sequence>
<feature type="region of interest" description="Disordered" evidence="1">
    <location>
        <begin position="76"/>
        <end position="95"/>
    </location>
</feature>
<gene>
    <name evidence="5" type="ORF">CHILSU_LOCUS396</name>
</gene>
<feature type="transmembrane region" description="Helical" evidence="2">
    <location>
        <begin position="28"/>
        <end position="51"/>
    </location>
</feature>
<evidence type="ECO:0000313" key="5">
    <source>
        <dbReference type="EMBL" id="CAH0397330.1"/>
    </source>
</evidence>
<dbReference type="InterPro" id="IPR002469">
    <property type="entry name" value="Peptidase_S9B_N"/>
</dbReference>
<keyword evidence="2" id="KW-0472">Membrane</keyword>
<feature type="domain" description="Dipeptidylpeptidase IV N-terminal" evidence="4">
    <location>
        <begin position="166"/>
        <end position="535"/>
    </location>
</feature>
<dbReference type="PANTHER" id="PTHR11731">
    <property type="entry name" value="PROTEASE FAMILY S9B,C DIPEPTIDYL-PEPTIDASE IV-RELATED"/>
    <property type="match status" value="1"/>
</dbReference>
<dbReference type="Pfam" id="PF00930">
    <property type="entry name" value="DPPIV_N"/>
    <property type="match status" value="1"/>
</dbReference>
<dbReference type="EMBL" id="OU963894">
    <property type="protein sequence ID" value="CAH0397330.1"/>
    <property type="molecule type" value="Genomic_DNA"/>
</dbReference>
<proteinExistence type="predicted"/>
<evidence type="ECO:0000259" key="4">
    <source>
        <dbReference type="Pfam" id="PF00930"/>
    </source>
</evidence>
<dbReference type="Pfam" id="PF00326">
    <property type="entry name" value="Peptidase_S9"/>
    <property type="match status" value="1"/>
</dbReference>
<dbReference type="SUPFAM" id="SSF82171">
    <property type="entry name" value="DPP6 N-terminal domain-like"/>
    <property type="match status" value="1"/>
</dbReference>
<name>A0ABN8AUH7_CHISP</name>
<protein>
    <recommendedName>
        <fullName evidence="7">Venom dipeptidyl peptidase 4</fullName>
    </recommendedName>
</protein>
<keyword evidence="2" id="KW-0812">Transmembrane</keyword>
<dbReference type="InterPro" id="IPR029058">
    <property type="entry name" value="AB_hydrolase_fold"/>
</dbReference>
<dbReference type="SUPFAM" id="SSF53474">
    <property type="entry name" value="alpha/beta-Hydrolases"/>
    <property type="match status" value="1"/>
</dbReference>
<keyword evidence="2" id="KW-1133">Transmembrane helix</keyword>